<dbReference type="Proteomes" id="UP000697107">
    <property type="component" value="Unassembled WGS sequence"/>
</dbReference>
<accession>A0A329SLT3</accession>
<dbReference type="AlphaFoldDB" id="A0A329SLT3"/>
<reference evidence="2" key="2">
    <citation type="submission" date="2018-10" db="EMBL/GenBank/DDBJ databases">
        <title>Effector identification in a new, highly contiguous assembly of the strawberry crown rot pathogen Phytophthora cactorum.</title>
        <authorList>
            <person name="Armitage A.D."/>
            <person name="Nellist C.F."/>
            <person name="Bates H."/>
            <person name="Vickerstaff R.J."/>
            <person name="Harrison R.J."/>
        </authorList>
    </citation>
    <scope>NUCLEOTIDE SEQUENCE</scope>
    <source>
        <strain evidence="2">15-7</strain>
        <strain evidence="3">4032</strain>
        <strain evidence="4">4040</strain>
        <strain evidence="5">P415</strain>
        <strain evidence="6">P421</strain>
    </source>
</reference>
<evidence type="ECO:0000313" key="4">
    <source>
        <dbReference type="EMBL" id="KAG2941341.1"/>
    </source>
</evidence>
<dbReference type="Proteomes" id="UP000251314">
    <property type="component" value="Unassembled WGS sequence"/>
</dbReference>
<proteinExistence type="predicted"/>
<evidence type="ECO:0000313" key="3">
    <source>
        <dbReference type="EMBL" id="KAG2923885.1"/>
    </source>
</evidence>
<dbReference type="Proteomes" id="UP000735874">
    <property type="component" value="Unassembled WGS sequence"/>
</dbReference>
<dbReference type="Proteomes" id="UP000736787">
    <property type="component" value="Unassembled WGS sequence"/>
</dbReference>
<comment type="caution">
    <text evidence="7">The sequence shown here is derived from an EMBL/GenBank/DDBJ whole genome shotgun (WGS) entry which is preliminary data.</text>
</comment>
<evidence type="ECO:0000313" key="6">
    <source>
        <dbReference type="EMBL" id="KAG3225909.1"/>
    </source>
</evidence>
<dbReference type="Proteomes" id="UP000760860">
    <property type="component" value="Unassembled WGS sequence"/>
</dbReference>
<dbReference type="EMBL" id="MJFZ01000125">
    <property type="protein sequence ID" value="RAW36926.1"/>
    <property type="molecule type" value="Genomic_DNA"/>
</dbReference>
<dbReference type="VEuPathDB" id="FungiDB:PC110_g6796"/>
<reference evidence="7 8" key="1">
    <citation type="submission" date="2018-01" db="EMBL/GenBank/DDBJ databases">
        <title>Draft genome of the strawberry crown rot pathogen Phytophthora cactorum.</title>
        <authorList>
            <person name="Armitage A.D."/>
            <person name="Lysoe E."/>
            <person name="Nellist C.F."/>
            <person name="Harrison R.J."/>
            <person name="Brurberg M.B."/>
        </authorList>
    </citation>
    <scope>NUCLEOTIDE SEQUENCE [LARGE SCALE GENOMIC DNA]</scope>
    <source>
        <strain evidence="7 8">10300</strain>
    </source>
</reference>
<dbReference type="OrthoDB" id="98240at2759"/>
<dbReference type="Proteomes" id="UP000774804">
    <property type="component" value="Unassembled WGS sequence"/>
</dbReference>
<dbReference type="EMBL" id="RCML01000091">
    <property type="protein sequence ID" value="KAG2992121.1"/>
    <property type="molecule type" value="Genomic_DNA"/>
</dbReference>
<evidence type="ECO:0000313" key="8">
    <source>
        <dbReference type="Proteomes" id="UP000251314"/>
    </source>
</evidence>
<dbReference type="EMBL" id="RCMV01000071">
    <property type="protein sequence ID" value="KAG3225909.1"/>
    <property type="molecule type" value="Genomic_DNA"/>
</dbReference>
<organism evidence="7 8">
    <name type="scientific">Phytophthora cactorum</name>
    <dbReference type="NCBI Taxonomy" id="29920"/>
    <lineage>
        <taxon>Eukaryota</taxon>
        <taxon>Sar</taxon>
        <taxon>Stramenopiles</taxon>
        <taxon>Oomycota</taxon>
        <taxon>Peronosporomycetes</taxon>
        <taxon>Peronosporales</taxon>
        <taxon>Peronosporaceae</taxon>
        <taxon>Phytophthora</taxon>
    </lineage>
</organism>
<name>A0A329SLT3_9STRA</name>
<evidence type="ECO:0000313" key="7">
    <source>
        <dbReference type="EMBL" id="RAW36926.1"/>
    </source>
</evidence>
<evidence type="ECO:0000313" key="2">
    <source>
        <dbReference type="EMBL" id="KAG2865995.1"/>
    </source>
</evidence>
<dbReference type="EMBL" id="RCMK01000247">
    <property type="protein sequence ID" value="KAG2941341.1"/>
    <property type="molecule type" value="Genomic_DNA"/>
</dbReference>
<dbReference type="EMBL" id="RCMI01000234">
    <property type="protein sequence ID" value="KAG2923885.1"/>
    <property type="molecule type" value="Genomic_DNA"/>
</dbReference>
<gene>
    <name evidence="7" type="ORF">PC110_g6796</name>
    <name evidence="2" type="ORF">PC113_g3221</name>
    <name evidence="3" type="ORF">PC115_g8838</name>
    <name evidence="4" type="ORF">PC117_g10281</name>
    <name evidence="5" type="ORF">PC118_g4741</name>
    <name evidence="6" type="ORF">PC129_g3490</name>
</gene>
<evidence type="ECO:0000313" key="5">
    <source>
        <dbReference type="EMBL" id="KAG2992121.1"/>
    </source>
</evidence>
<protein>
    <submittedName>
        <fullName evidence="7">Uncharacterized protein</fullName>
    </submittedName>
</protein>
<keyword evidence="8" id="KW-1185">Reference proteome</keyword>
<sequence length="325" mass="36298">MATVGVTTPPDWLRTPNFTKRSDLLEARKQDRQALAFAIEPPLSCDKKFARSDKLYRDSHRPSGALVRSPRQQELDPPPQHYHPRATCSGSPTKSTLVARRQHDTRLESLKFEPSEVKRLHDIPKVDQLENWWKRPAPGYVEDSANAAFLKDSLRLQIAHHGAGLGPVDPAKTRSAASVDERRLLREKRGQFADKVTHITHQMPEDYARIDSEAVDEHPQERRTNGVSSFEPAWSLPMSPIKVPSTKKKAPRRAIENLVLESTSQRVLLDQFKSCQLSVPRALSASSVDDTNGNSGALLSPITPLSQSARGRNAFKHSIRCGGFS</sequence>
<feature type="region of interest" description="Disordered" evidence="1">
    <location>
        <begin position="55"/>
        <end position="96"/>
    </location>
</feature>
<evidence type="ECO:0000256" key="1">
    <source>
        <dbReference type="SAM" id="MobiDB-lite"/>
    </source>
</evidence>
<dbReference type="EMBL" id="RCMG01000048">
    <property type="protein sequence ID" value="KAG2865995.1"/>
    <property type="molecule type" value="Genomic_DNA"/>
</dbReference>